<organism evidence="7 8">
    <name type="scientific">Oceanobacillus neutriphilus</name>
    <dbReference type="NCBI Taxonomy" id="531815"/>
    <lineage>
        <taxon>Bacteria</taxon>
        <taxon>Bacillati</taxon>
        <taxon>Bacillota</taxon>
        <taxon>Bacilli</taxon>
        <taxon>Bacillales</taxon>
        <taxon>Bacillaceae</taxon>
        <taxon>Oceanobacillus</taxon>
    </lineage>
</organism>
<proteinExistence type="inferred from homology"/>
<gene>
    <name evidence="7" type="primary">serA</name>
    <name evidence="7" type="ORF">GCM10011346_09140</name>
</gene>
<feature type="domain" description="D-isomer specific 2-hydroxyacid dehydrogenase NAD-binding" evidence="6">
    <location>
        <begin position="107"/>
        <end position="285"/>
    </location>
</feature>
<comment type="caution">
    <text evidence="7">The sequence shown here is derived from an EMBL/GenBank/DDBJ whole genome shotgun (WGS) entry which is preliminary data.</text>
</comment>
<comment type="similarity">
    <text evidence="1 4">Belongs to the D-isomer specific 2-hydroxyacid dehydrogenase family.</text>
</comment>
<feature type="domain" description="D-isomer specific 2-hydroxyacid dehydrogenase catalytic" evidence="5">
    <location>
        <begin position="4"/>
        <end position="317"/>
    </location>
</feature>
<accession>A0ABQ2NSF2</accession>
<dbReference type="RefSeq" id="WP_188733325.1">
    <property type="nucleotide sequence ID" value="NZ_BMLW01000002.1"/>
</dbReference>
<reference evidence="8" key="1">
    <citation type="journal article" date="2019" name="Int. J. Syst. Evol. Microbiol.">
        <title>The Global Catalogue of Microorganisms (GCM) 10K type strain sequencing project: providing services to taxonomists for standard genome sequencing and annotation.</title>
        <authorList>
            <consortium name="The Broad Institute Genomics Platform"/>
            <consortium name="The Broad Institute Genome Sequencing Center for Infectious Disease"/>
            <person name="Wu L."/>
            <person name="Ma J."/>
        </authorList>
    </citation>
    <scope>NUCLEOTIDE SEQUENCE [LARGE SCALE GENOMIC DNA]</scope>
    <source>
        <strain evidence="8">CGMCC 1.7693</strain>
    </source>
</reference>
<evidence type="ECO:0000259" key="5">
    <source>
        <dbReference type="Pfam" id="PF00389"/>
    </source>
</evidence>
<evidence type="ECO:0000256" key="1">
    <source>
        <dbReference type="ARBA" id="ARBA00005854"/>
    </source>
</evidence>
<dbReference type="Gene3D" id="3.40.50.720">
    <property type="entry name" value="NAD(P)-binding Rossmann-like Domain"/>
    <property type="match status" value="2"/>
</dbReference>
<evidence type="ECO:0000259" key="6">
    <source>
        <dbReference type="Pfam" id="PF02826"/>
    </source>
</evidence>
<sequence>MAKILVAGEIPQKGLDILKDHEVEVFPGEKLISQDELKKRITDKDALLSLLSTPVGQEIIDQAPNLKIIANYGAGFNNIDFEYAASKAIPVTNTPIASTNATAELTFSLLLAAARRVVEGDEVCRTVGFNGWAPLYFRGREVSGKTIGIIGFGQIGQAVAKRALGFGMKVLYSDIKQQSSEVENALDATYVSLEDLLSQSDFVTINSAYNPSMKHMISTEQLELMKPTAYLINCARGPIVEEAALIKALEEKVIEGAALDVFEFEPEIGEGLKNLKNVVLTPHIGNATFETRDAMAEMAAGNIFKALGGEEPSYVINEVVK</sequence>
<dbReference type="InterPro" id="IPR006140">
    <property type="entry name" value="D-isomer_DH_NAD-bd"/>
</dbReference>
<dbReference type="SUPFAM" id="SSF52283">
    <property type="entry name" value="Formate/glycerate dehydrogenase catalytic domain-like"/>
    <property type="match status" value="1"/>
</dbReference>
<dbReference type="InterPro" id="IPR029753">
    <property type="entry name" value="D-isomer_DH_CS"/>
</dbReference>
<dbReference type="InterPro" id="IPR050857">
    <property type="entry name" value="D-2-hydroxyacid_DH"/>
</dbReference>
<evidence type="ECO:0000256" key="3">
    <source>
        <dbReference type="ARBA" id="ARBA00023027"/>
    </source>
</evidence>
<dbReference type="EMBL" id="BMLW01000002">
    <property type="protein sequence ID" value="GGP08570.1"/>
    <property type="molecule type" value="Genomic_DNA"/>
</dbReference>
<keyword evidence="2 4" id="KW-0560">Oxidoreductase</keyword>
<evidence type="ECO:0000256" key="2">
    <source>
        <dbReference type="ARBA" id="ARBA00023002"/>
    </source>
</evidence>
<evidence type="ECO:0000313" key="8">
    <source>
        <dbReference type="Proteomes" id="UP000641206"/>
    </source>
</evidence>
<keyword evidence="3" id="KW-0520">NAD</keyword>
<dbReference type="InterPro" id="IPR036291">
    <property type="entry name" value="NAD(P)-bd_dom_sf"/>
</dbReference>
<evidence type="ECO:0000256" key="4">
    <source>
        <dbReference type="RuleBase" id="RU003719"/>
    </source>
</evidence>
<dbReference type="Proteomes" id="UP000641206">
    <property type="component" value="Unassembled WGS sequence"/>
</dbReference>
<dbReference type="PANTHER" id="PTHR42789:SF1">
    <property type="entry name" value="D-ISOMER SPECIFIC 2-HYDROXYACID DEHYDROGENASE FAMILY PROTEIN (AFU_ORTHOLOGUE AFUA_6G10090)"/>
    <property type="match status" value="1"/>
</dbReference>
<dbReference type="Pfam" id="PF02826">
    <property type="entry name" value="2-Hacid_dh_C"/>
    <property type="match status" value="1"/>
</dbReference>
<dbReference type="PANTHER" id="PTHR42789">
    <property type="entry name" value="D-ISOMER SPECIFIC 2-HYDROXYACID DEHYDROGENASE FAMILY PROTEIN (AFU_ORTHOLOGUE AFUA_6G10090)"/>
    <property type="match status" value="1"/>
</dbReference>
<dbReference type="InterPro" id="IPR006139">
    <property type="entry name" value="D-isomer_2_OHA_DH_cat_dom"/>
</dbReference>
<dbReference type="SUPFAM" id="SSF51735">
    <property type="entry name" value="NAD(P)-binding Rossmann-fold domains"/>
    <property type="match status" value="1"/>
</dbReference>
<keyword evidence="8" id="KW-1185">Reference proteome</keyword>
<evidence type="ECO:0000313" key="7">
    <source>
        <dbReference type="EMBL" id="GGP08570.1"/>
    </source>
</evidence>
<dbReference type="Pfam" id="PF00389">
    <property type="entry name" value="2-Hacid_dh"/>
    <property type="match status" value="1"/>
</dbReference>
<name>A0ABQ2NSF2_9BACI</name>
<dbReference type="PROSITE" id="PS00671">
    <property type="entry name" value="D_2_HYDROXYACID_DH_3"/>
    <property type="match status" value="1"/>
</dbReference>
<protein>
    <submittedName>
        <fullName evidence="7">Glycerate dehydrogenase</fullName>
    </submittedName>
</protein>